<feature type="domain" description="Cathepsin propeptide inhibitor" evidence="4">
    <location>
        <begin position="47"/>
        <end position="102"/>
    </location>
</feature>
<dbReference type="Pfam" id="PF00112">
    <property type="entry name" value="Peptidase_C1"/>
    <property type="match status" value="1"/>
</dbReference>
<dbReference type="SUPFAM" id="SSF54001">
    <property type="entry name" value="Cysteine proteinases"/>
    <property type="match status" value="1"/>
</dbReference>
<keyword evidence="2" id="KW-1133">Transmembrane helix</keyword>
<keyword evidence="2" id="KW-0472">Membrane</keyword>
<evidence type="ECO:0000256" key="2">
    <source>
        <dbReference type="SAM" id="Phobius"/>
    </source>
</evidence>
<sequence>MSAKVLLYFLTLIFLTFLVTFLLKIKSKCDLLKTSDKDVVYLELQTFHNYIKQFNKTYSAQEYKESLDNFKASLEEIARLNALEKDAVFGLTKFSDMSAQEFEEKMLMKRSSGNCVSYNSLCFETSYNASLDSSTPLSKIEDKIDWREKGVIGPVQDQRHCKGCWAVGLAGVMESMANIKRKSNQVLSIQEILDCLVDKNQDGCNGGNVASSLVILCNEHQNVVTAERYPFTLKREKCKLRKKDKGVKLKSFVYRCIRQTSVRKSEENMQRDLMNGPVTAVVNAAIWRFYLGGIIRRACVRSDSSSDHVIQVVGFDRTSEVPHYILKNSWGESFGDHGYVKIEMYKNMCGIAEEVGIIDVL</sequence>
<dbReference type="Gene3D" id="3.90.70.10">
    <property type="entry name" value="Cysteine proteinases"/>
    <property type="match status" value="1"/>
</dbReference>
<dbReference type="InterPro" id="IPR013128">
    <property type="entry name" value="Peptidase_C1A"/>
</dbReference>
<feature type="domain" description="Peptidase C1A papain C-terminal" evidence="3">
    <location>
        <begin position="140"/>
        <end position="359"/>
    </location>
</feature>
<name>A0A8S0ZQI0_ARCPL</name>
<dbReference type="InterPro" id="IPR000668">
    <property type="entry name" value="Peptidase_C1A_C"/>
</dbReference>
<organism evidence="5 6">
    <name type="scientific">Arctia plantaginis</name>
    <name type="common">Wood tiger moth</name>
    <name type="synonym">Phalaena plantaginis</name>
    <dbReference type="NCBI Taxonomy" id="874455"/>
    <lineage>
        <taxon>Eukaryota</taxon>
        <taxon>Metazoa</taxon>
        <taxon>Ecdysozoa</taxon>
        <taxon>Arthropoda</taxon>
        <taxon>Hexapoda</taxon>
        <taxon>Insecta</taxon>
        <taxon>Pterygota</taxon>
        <taxon>Neoptera</taxon>
        <taxon>Endopterygota</taxon>
        <taxon>Lepidoptera</taxon>
        <taxon>Glossata</taxon>
        <taxon>Ditrysia</taxon>
        <taxon>Noctuoidea</taxon>
        <taxon>Erebidae</taxon>
        <taxon>Arctiinae</taxon>
        <taxon>Arctia</taxon>
    </lineage>
</organism>
<dbReference type="PANTHER" id="PTHR12411">
    <property type="entry name" value="CYSTEINE PROTEASE FAMILY C1-RELATED"/>
    <property type="match status" value="1"/>
</dbReference>
<evidence type="ECO:0000256" key="1">
    <source>
        <dbReference type="ARBA" id="ARBA00008455"/>
    </source>
</evidence>
<dbReference type="AlphaFoldDB" id="A0A8S0ZQI0"/>
<protein>
    <submittedName>
        <fullName evidence="5">Uncharacterized protein</fullName>
    </submittedName>
</protein>
<dbReference type="InterPro" id="IPR013201">
    <property type="entry name" value="Prot_inhib_I29"/>
</dbReference>
<reference evidence="5 6" key="1">
    <citation type="submission" date="2020-04" db="EMBL/GenBank/DDBJ databases">
        <authorList>
            <person name="Wallbank WR R."/>
            <person name="Pardo Diaz C."/>
            <person name="Kozak K."/>
            <person name="Martin S."/>
            <person name="Jiggins C."/>
            <person name="Moest M."/>
            <person name="Warren A I."/>
            <person name="Byers J.R.P. K."/>
            <person name="Montejo-Kovacevich G."/>
            <person name="Yen C E."/>
        </authorList>
    </citation>
    <scope>NUCLEOTIDE SEQUENCE [LARGE SCALE GENOMIC DNA]</scope>
</reference>
<dbReference type="SMART" id="SM00645">
    <property type="entry name" value="Pept_C1"/>
    <property type="match status" value="1"/>
</dbReference>
<dbReference type="SMART" id="SM00848">
    <property type="entry name" value="Inhibitor_I29"/>
    <property type="match status" value="1"/>
</dbReference>
<keyword evidence="6" id="KW-1185">Reference proteome</keyword>
<feature type="transmembrane region" description="Helical" evidence="2">
    <location>
        <begin position="6"/>
        <end position="23"/>
    </location>
</feature>
<proteinExistence type="inferred from homology"/>
<dbReference type="EMBL" id="CADEBC010000485">
    <property type="protein sequence ID" value="CAB3235107.1"/>
    <property type="molecule type" value="Genomic_DNA"/>
</dbReference>
<dbReference type="OrthoDB" id="387093at2759"/>
<gene>
    <name evidence="5" type="ORF">APLA_LOCUS5932</name>
</gene>
<evidence type="ECO:0000259" key="3">
    <source>
        <dbReference type="SMART" id="SM00645"/>
    </source>
</evidence>
<dbReference type="Pfam" id="PF08246">
    <property type="entry name" value="Inhibitor_I29"/>
    <property type="match status" value="1"/>
</dbReference>
<dbReference type="CDD" id="cd02248">
    <property type="entry name" value="Peptidase_C1A"/>
    <property type="match status" value="1"/>
</dbReference>
<keyword evidence="2" id="KW-0812">Transmembrane</keyword>
<evidence type="ECO:0000313" key="6">
    <source>
        <dbReference type="Proteomes" id="UP000494106"/>
    </source>
</evidence>
<comment type="caution">
    <text evidence="5">The sequence shown here is derived from an EMBL/GenBank/DDBJ whole genome shotgun (WGS) entry which is preliminary data.</text>
</comment>
<dbReference type="GO" id="GO:0008234">
    <property type="term" value="F:cysteine-type peptidase activity"/>
    <property type="evidence" value="ECO:0007669"/>
    <property type="project" value="InterPro"/>
</dbReference>
<dbReference type="InterPro" id="IPR038765">
    <property type="entry name" value="Papain-like_cys_pep_sf"/>
</dbReference>
<dbReference type="InterPro" id="IPR039417">
    <property type="entry name" value="Peptidase_C1A_papain-like"/>
</dbReference>
<comment type="similarity">
    <text evidence="1">Belongs to the peptidase C1 family.</text>
</comment>
<accession>A0A8S0ZQI0</accession>
<evidence type="ECO:0000313" key="5">
    <source>
        <dbReference type="EMBL" id="CAB3235107.1"/>
    </source>
</evidence>
<dbReference type="GO" id="GO:0006508">
    <property type="term" value="P:proteolysis"/>
    <property type="evidence" value="ECO:0007669"/>
    <property type="project" value="InterPro"/>
</dbReference>
<evidence type="ECO:0000259" key="4">
    <source>
        <dbReference type="SMART" id="SM00848"/>
    </source>
</evidence>
<dbReference type="Proteomes" id="UP000494106">
    <property type="component" value="Unassembled WGS sequence"/>
</dbReference>